<protein>
    <submittedName>
        <fullName evidence="1">Uncharacterized protein</fullName>
    </submittedName>
</protein>
<dbReference type="EMBL" id="CP060139">
    <property type="protein sequence ID" value="QNR24705.1"/>
    <property type="molecule type" value="Genomic_DNA"/>
</dbReference>
<dbReference type="AlphaFoldDB" id="A0A7H0VG57"/>
<reference evidence="1 2" key="1">
    <citation type="submission" date="2020-08" db="EMBL/GenBank/DDBJ databases">
        <title>Croceimicrobium hydrocarbonivorans gen. nov., sp. nov., a novel marine bacterium isolated from a bacterial consortium that degrades polyethylene terephthalate.</title>
        <authorList>
            <person name="Liu R."/>
        </authorList>
    </citation>
    <scope>NUCLEOTIDE SEQUENCE [LARGE SCALE GENOMIC DNA]</scope>
    <source>
        <strain evidence="1 2">A20-9</strain>
    </source>
</reference>
<gene>
    <name evidence="1" type="ORF">H4K34_02350</name>
</gene>
<proteinExistence type="predicted"/>
<evidence type="ECO:0000313" key="1">
    <source>
        <dbReference type="EMBL" id="QNR24705.1"/>
    </source>
</evidence>
<evidence type="ECO:0000313" key="2">
    <source>
        <dbReference type="Proteomes" id="UP000516305"/>
    </source>
</evidence>
<name>A0A7H0VG57_9FLAO</name>
<sequence>MGSLFSGFAQKTQFFYLDASDTTKNSALLILPERPVIKGLLIRDYTRLPTLDSLKDSPYQWRDLALNSGLAILYTSSTQVFPELYLKDRGLEVLDSLLGKVLASYSFPENALFIGGISASGARALRYVQYCAEGKSAFNIRIRAAFAVDAPLDMERFYQSAHWNKNKFKAGMLWEANLMQEHYAREMGCSPAECREHYRNASVHSYSDSTCSRDQLLLGTSLLLIHEPDMDWWSNERGASYFDINSFDLQGLYTCLINQGHSDLEIISSSGKGFDSEGNRNCHSWTIVDENYLIEWILDRCESP</sequence>
<organism evidence="1 2">
    <name type="scientific">Croceimicrobium hydrocarbonivorans</name>
    <dbReference type="NCBI Taxonomy" id="2761580"/>
    <lineage>
        <taxon>Bacteria</taxon>
        <taxon>Pseudomonadati</taxon>
        <taxon>Bacteroidota</taxon>
        <taxon>Flavobacteriia</taxon>
        <taxon>Flavobacteriales</taxon>
        <taxon>Owenweeksiaceae</taxon>
        <taxon>Croceimicrobium</taxon>
    </lineage>
</organism>
<dbReference type="Proteomes" id="UP000516305">
    <property type="component" value="Chromosome"/>
</dbReference>
<keyword evidence="2" id="KW-1185">Reference proteome</keyword>
<accession>A0A7H0VG57</accession>
<dbReference type="KEGG" id="chyd:H4K34_02350"/>
<dbReference type="RefSeq" id="WP_210759232.1">
    <property type="nucleotide sequence ID" value="NZ_CP060139.1"/>
</dbReference>